<accession>A0A933RXD7</accession>
<evidence type="ECO:0000313" key="2">
    <source>
        <dbReference type="EMBL" id="MBI5130168.1"/>
    </source>
</evidence>
<dbReference type="AlphaFoldDB" id="A0A933RXD7"/>
<evidence type="ECO:0000313" key="3">
    <source>
        <dbReference type="Proteomes" id="UP000782519"/>
    </source>
</evidence>
<proteinExistence type="predicted"/>
<evidence type="ECO:0000256" key="1">
    <source>
        <dbReference type="SAM" id="MobiDB-lite"/>
    </source>
</evidence>
<dbReference type="Proteomes" id="UP000782519">
    <property type="component" value="Unassembled WGS sequence"/>
</dbReference>
<protein>
    <submittedName>
        <fullName evidence="2">Uncharacterized protein</fullName>
    </submittedName>
</protein>
<sequence length="122" mass="13567">MTHSAREAKADCHCSLHFAWQMSLHLAKHGVDVNAKLISKAKAIPIVDIDGRIIEGTPRAKPHPSTRHESTTLAIIATPDRQSDVIVRESQRRNFRLQKAMQESGVARGLQAPELQTLTQSR</sequence>
<name>A0A933RXD7_RHOPL</name>
<organism evidence="2 3">
    <name type="scientific">Rhodopseudomonas palustris</name>
    <dbReference type="NCBI Taxonomy" id="1076"/>
    <lineage>
        <taxon>Bacteria</taxon>
        <taxon>Pseudomonadati</taxon>
        <taxon>Pseudomonadota</taxon>
        <taxon>Alphaproteobacteria</taxon>
        <taxon>Hyphomicrobiales</taxon>
        <taxon>Nitrobacteraceae</taxon>
        <taxon>Rhodopseudomonas</taxon>
    </lineage>
</organism>
<feature type="region of interest" description="Disordered" evidence="1">
    <location>
        <begin position="102"/>
        <end position="122"/>
    </location>
</feature>
<dbReference type="EMBL" id="JACRJB010000031">
    <property type="protein sequence ID" value="MBI5130168.1"/>
    <property type="molecule type" value="Genomic_DNA"/>
</dbReference>
<gene>
    <name evidence="2" type="ORF">HZA66_12060</name>
</gene>
<comment type="caution">
    <text evidence="2">The sequence shown here is derived from an EMBL/GenBank/DDBJ whole genome shotgun (WGS) entry which is preliminary data.</text>
</comment>
<reference evidence="2" key="1">
    <citation type="submission" date="2020-07" db="EMBL/GenBank/DDBJ databases">
        <title>Huge and variable diversity of episymbiotic CPR bacteria and DPANN archaea in groundwater ecosystems.</title>
        <authorList>
            <person name="He C.Y."/>
            <person name="Keren R."/>
            <person name="Whittaker M."/>
            <person name="Farag I.F."/>
            <person name="Doudna J."/>
            <person name="Cate J.H.D."/>
            <person name="Banfield J.F."/>
        </authorList>
    </citation>
    <scope>NUCLEOTIDE SEQUENCE</scope>
    <source>
        <strain evidence="2">NC_groundwater_1818_Pr3_B-0.1um_66_35</strain>
    </source>
</reference>